<comment type="caution">
    <text evidence="5">The sequence shown here is derived from an EMBL/GenBank/DDBJ whole genome shotgun (WGS) entry which is preliminary data.</text>
</comment>
<dbReference type="Gene3D" id="3.10.129.10">
    <property type="entry name" value="Hotdog Thioesterase"/>
    <property type="match status" value="1"/>
</dbReference>
<dbReference type="GO" id="GO:0005829">
    <property type="term" value="C:cytosol"/>
    <property type="evidence" value="ECO:0007669"/>
    <property type="project" value="TreeGrafter"/>
</dbReference>
<dbReference type="RefSeq" id="WP_183675022.1">
    <property type="nucleotide sequence ID" value="NZ_CBCRYX010000009.1"/>
</dbReference>
<dbReference type="InterPro" id="IPR029069">
    <property type="entry name" value="HotDog_dom_sf"/>
</dbReference>
<dbReference type="Proteomes" id="UP000579136">
    <property type="component" value="Unassembled WGS sequence"/>
</dbReference>
<organism evidence="5 6">
    <name type="scientific">Nosocomiicoccus ampullae</name>
    <dbReference type="NCBI Taxonomy" id="489910"/>
    <lineage>
        <taxon>Bacteria</taxon>
        <taxon>Bacillati</taxon>
        <taxon>Bacillota</taxon>
        <taxon>Bacilli</taxon>
        <taxon>Bacillales</taxon>
        <taxon>Staphylococcaceae</taxon>
        <taxon>Nosocomiicoccus</taxon>
    </lineage>
</organism>
<evidence type="ECO:0000256" key="2">
    <source>
        <dbReference type="ARBA" id="ARBA00022801"/>
    </source>
</evidence>
<dbReference type="EMBL" id="JACHHF010000008">
    <property type="protein sequence ID" value="MBB5176465.1"/>
    <property type="molecule type" value="Genomic_DNA"/>
</dbReference>
<feature type="domain" description="HotDog ACOT-type" evidence="4">
    <location>
        <begin position="6"/>
        <end position="118"/>
    </location>
</feature>
<dbReference type="InterPro" id="IPR040170">
    <property type="entry name" value="Cytosol_ACT"/>
</dbReference>
<gene>
    <name evidence="5" type="ORF">HNQ45_001353</name>
</gene>
<dbReference type="GO" id="GO:0009062">
    <property type="term" value="P:fatty acid catabolic process"/>
    <property type="evidence" value="ECO:0007669"/>
    <property type="project" value="TreeGrafter"/>
</dbReference>
<sequence length="167" mass="18979">MKKKMSESYSVKSAIVFPQHTNNYNTMFGGMLLSQIDDIAAITARRHSGAQTVTASIDSMDFLRPIELGDIVILEGVVTYTGRSSMEIMVKVSRENHSEEGKILTGFCFMTFVAVDENGKPLEVPEIECDSETLKFLYDTAEIRVNRRKERLEHTKELAEYIEKQLF</sequence>
<dbReference type="PROSITE" id="PS51770">
    <property type="entry name" value="HOTDOG_ACOT"/>
    <property type="match status" value="1"/>
</dbReference>
<dbReference type="PANTHER" id="PTHR11049:SF24">
    <property type="entry name" value="CYTOSOLIC ACYL COENZYME A THIOESTER HYDROLASE"/>
    <property type="match status" value="1"/>
</dbReference>
<accession>A0A9Q2D044</accession>
<keyword evidence="2 3" id="KW-0378">Hydrolase</keyword>
<evidence type="ECO:0000259" key="4">
    <source>
        <dbReference type="PROSITE" id="PS51770"/>
    </source>
</evidence>
<evidence type="ECO:0000256" key="3">
    <source>
        <dbReference type="PROSITE-ProRule" id="PRU01106"/>
    </source>
</evidence>
<evidence type="ECO:0000256" key="1">
    <source>
        <dbReference type="ARBA" id="ARBA00010458"/>
    </source>
</evidence>
<dbReference type="InterPro" id="IPR033120">
    <property type="entry name" value="HOTDOG_ACOT"/>
</dbReference>
<comment type="similarity">
    <text evidence="1">Belongs to the acyl coenzyme A hydrolase family.</text>
</comment>
<proteinExistence type="inferred from homology"/>
<evidence type="ECO:0000313" key="6">
    <source>
        <dbReference type="Proteomes" id="UP000579136"/>
    </source>
</evidence>
<dbReference type="PANTHER" id="PTHR11049">
    <property type="entry name" value="ACYL COENZYME A THIOESTER HYDROLASE"/>
    <property type="match status" value="1"/>
</dbReference>
<dbReference type="GO" id="GO:0006637">
    <property type="term" value="P:acyl-CoA metabolic process"/>
    <property type="evidence" value="ECO:0007669"/>
    <property type="project" value="TreeGrafter"/>
</dbReference>
<dbReference type="InterPro" id="IPR006683">
    <property type="entry name" value="Thioestr_dom"/>
</dbReference>
<evidence type="ECO:0000313" key="5">
    <source>
        <dbReference type="EMBL" id="MBB5176465.1"/>
    </source>
</evidence>
<dbReference type="SUPFAM" id="SSF54637">
    <property type="entry name" value="Thioesterase/thiol ester dehydrase-isomerase"/>
    <property type="match status" value="1"/>
</dbReference>
<protein>
    <submittedName>
        <fullName evidence="5">Acyl-CoA hydrolase</fullName>
    </submittedName>
</protein>
<reference evidence="5 6" key="1">
    <citation type="submission" date="2020-08" db="EMBL/GenBank/DDBJ databases">
        <title>Genomic Encyclopedia of Type Strains, Phase IV (KMG-IV): sequencing the most valuable type-strain genomes for metagenomic binning, comparative biology and taxonomic classification.</title>
        <authorList>
            <person name="Goeker M."/>
        </authorList>
    </citation>
    <scope>NUCLEOTIDE SEQUENCE [LARGE SCALE GENOMIC DNA]</scope>
    <source>
        <strain evidence="5 6">DSM 19163</strain>
    </source>
</reference>
<dbReference type="CDD" id="cd03442">
    <property type="entry name" value="BFIT_BACH"/>
    <property type="match status" value="1"/>
</dbReference>
<dbReference type="AlphaFoldDB" id="A0A9Q2D044"/>
<keyword evidence="6" id="KW-1185">Reference proteome</keyword>
<dbReference type="GO" id="GO:0052816">
    <property type="term" value="F:long-chain fatty acyl-CoA hydrolase activity"/>
    <property type="evidence" value="ECO:0007669"/>
    <property type="project" value="TreeGrafter"/>
</dbReference>
<name>A0A9Q2D044_9STAP</name>
<dbReference type="Pfam" id="PF03061">
    <property type="entry name" value="4HBT"/>
    <property type="match status" value="1"/>
</dbReference>